<accession>A0AAV5D2G1</accession>
<dbReference type="SUPFAM" id="SSF53098">
    <property type="entry name" value="Ribonuclease H-like"/>
    <property type="match status" value="1"/>
</dbReference>
<evidence type="ECO:0000313" key="2">
    <source>
        <dbReference type="EMBL" id="GJN04794.1"/>
    </source>
</evidence>
<reference evidence="2" key="1">
    <citation type="journal article" date="2018" name="DNA Res.">
        <title>Multiple hybrid de novo genome assembly of finger millet, an orphan allotetraploid crop.</title>
        <authorList>
            <person name="Hatakeyama M."/>
            <person name="Aluri S."/>
            <person name="Balachadran M.T."/>
            <person name="Sivarajan S.R."/>
            <person name="Patrignani A."/>
            <person name="Gruter S."/>
            <person name="Poveda L."/>
            <person name="Shimizu-Inatsugi R."/>
            <person name="Baeten J."/>
            <person name="Francoijs K.J."/>
            <person name="Nataraja K.N."/>
            <person name="Reddy Y.A.N."/>
            <person name="Phadnis S."/>
            <person name="Ravikumar R.L."/>
            <person name="Schlapbach R."/>
            <person name="Sreeman S.M."/>
            <person name="Shimizu K.K."/>
        </authorList>
    </citation>
    <scope>NUCLEOTIDE SEQUENCE</scope>
</reference>
<keyword evidence="3" id="KW-1185">Reference proteome</keyword>
<dbReference type="InterPro" id="IPR012337">
    <property type="entry name" value="RNaseH-like_sf"/>
</dbReference>
<proteinExistence type="predicted"/>
<dbReference type="Proteomes" id="UP001054889">
    <property type="component" value="Unassembled WGS sequence"/>
</dbReference>
<protein>
    <recommendedName>
        <fullName evidence="1">DUF659 domain-containing protein</fullName>
    </recommendedName>
</protein>
<sequence length="247" mass="28407">MQDRKHLDALIARAFYSGGVPFNFARNPYLREAFNFAATRSMPGYQMPGYNKFREGMLAQERSHIGRLLDSTKSTWQEKGVTICADGWTDPQRRPLINFVAICGDAGVFLRADNCEGQVKTKEYIAEKLKSIIEEVGRQNVVQIITDNATNCKANKKEVYQQEGKELNEESDLYSVLHEILVARWTKGNNPLHCLAHSLNPRYYRKEWLDGGAGRLPQHKDREVSKMRMTCFKKFFRIPEELAQAKE</sequence>
<dbReference type="PANTHER" id="PTHR32166:SF81">
    <property type="entry name" value="OS06G0658400 PROTEIN"/>
    <property type="match status" value="1"/>
</dbReference>
<reference evidence="2" key="2">
    <citation type="submission" date="2021-12" db="EMBL/GenBank/DDBJ databases">
        <title>Resequencing data analysis of finger millet.</title>
        <authorList>
            <person name="Hatakeyama M."/>
            <person name="Aluri S."/>
            <person name="Balachadran M.T."/>
            <person name="Sivarajan S.R."/>
            <person name="Poveda L."/>
            <person name="Shimizu-Inatsugi R."/>
            <person name="Schlapbach R."/>
            <person name="Sreeman S.M."/>
            <person name="Shimizu K.K."/>
        </authorList>
    </citation>
    <scope>NUCLEOTIDE SEQUENCE</scope>
</reference>
<gene>
    <name evidence="2" type="primary">ga22367</name>
    <name evidence="2" type="ORF">PR202_ga22367</name>
</gene>
<dbReference type="Pfam" id="PF04937">
    <property type="entry name" value="DUF659"/>
    <property type="match status" value="1"/>
</dbReference>
<comment type="caution">
    <text evidence="2">The sequence shown here is derived from an EMBL/GenBank/DDBJ whole genome shotgun (WGS) entry which is preliminary data.</text>
</comment>
<dbReference type="EMBL" id="BQKI01000011">
    <property type="protein sequence ID" value="GJN04794.1"/>
    <property type="molecule type" value="Genomic_DNA"/>
</dbReference>
<dbReference type="PANTHER" id="PTHR32166">
    <property type="entry name" value="OSJNBA0013A04.12 PROTEIN"/>
    <property type="match status" value="1"/>
</dbReference>
<dbReference type="AlphaFoldDB" id="A0AAV5D2G1"/>
<dbReference type="InterPro" id="IPR007021">
    <property type="entry name" value="DUF659"/>
</dbReference>
<organism evidence="2 3">
    <name type="scientific">Eleusine coracana subsp. coracana</name>
    <dbReference type="NCBI Taxonomy" id="191504"/>
    <lineage>
        <taxon>Eukaryota</taxon>
        <taxon>Viridiplantae</taxon>
        <taxon>Streptophyta</taxon>
        <taxon>Embryophyta</taxon>
        <taxon>Tracheophyta</taxon>
        <taxon>Spermatophyta</taxon>
        <taxon>Magnoliopsida</taxon>
        <taxon>Liliopsida</taxon>
        <taxon>Poales</taxon>
        <taxon>Poaceae</taxon>
        <taxon>PACMAD clade</taxon>
        <taxon>Chloridoideae</taxon>
        <taxon>Cynodonteae</taxon>
        <taxon>Eleusininae</taxon>
        <taxon>Eleusine</taxon>
    </lineage>
</organism>
<evidence type="ECO:0000313" key="3">
    <source>
        <dbReference type="Proteomes" id="UP001054889"/>
    </source>
</evidence>
<feature type="domain" description="DUF659" evidence="1">
    <location>
        <begin position="48"/>
        <end position="162"/>
    </location>
</feature>
<evidence type="ECO:0000259" key="1">
    <source>
        <dbReference type="Pfam" id="PF04937"/>
    </source>
</evidence>
<name>A0AAV5D2G1_ELECO</name>